<dbReference type="InterPro" id="IPR029479">
    <property type="entry name" value="Nitroreductase"/>
</dbReference>
<dbReference type="PATRIC" id="fig|1432052.4.peg.3635"/>
<dbReference type="PANTHER" id="PTHR43673:SF10">
    <property type="entry name" value="NADH DEHYDROGENASE_NAD(P)H NITROREDUCTASE XCC3605-RELATED"/>
    <property type="match status" value="1"/>
</dbReference>
<dbReference type="PANTHER" id="PTHR43673">
    <property type="entry name" value="NAD(P)H NITROREDUCTASE YDGI-RELATED"/>
    <property type="match status" value="1"/>
</dbReference>
<evidence type="ECO:0000259" key="3">
    <source>
        <dbReference type="Pfam" id="PF00881"/>
    </source>
</evidence>
<gene>
    <name evidence="4" type="ORF">BEI61_03262</name>
</gene>
<name>A0A1E3AF46_9FIRM</name>
<evidence type="ECO:0000313" key="5">
    <source>
        <dbReference type="Proteomes" id="UP000094067"/>
    </source>
</evidence>
<dbReference type="InterPro" id="IPR000415">
    <property type="entry name" value="Nitroreductase-like"/>
</dbReference>
<evidence type="ECO:0000256" key="1">
    <source>
        <dbReference type="ARBA" id="ARBA00007118"/>
    </source>
</evidence>
<comment type="similarity">
    <text evidence="1">Belongs to the nitroreductase family.</text>
</comment>
<evidence type="ECO:0000313" key="4">
    <source>
        <dbReference type="EMBL" id="ODM07372.1"/>
    </source>
</evidence>
<keyword evidence="2" id="KW-0560">Oxidoreductase</keyword>
<dbReference type="RefSeq" id="WP_069153035.1">
    <property type="nucleotide sequence ID" value="NZ_MCGH01000002.1"/>
</dbReference>
<organism evidence="4 5">
    <name type="scientific">Eisenbergiella tayi</name>
    <dbReference type="NCBI Taxonomy" id="1432052"/>
    <lineage>
        <taxon>Bacteria</taxon>
        <taxon>Bacillati</taxon>
        <taxon>Bacillota</taxon>
        <taxon>Clostridia</taxon>
        <taxon>Lachnospirales</taxon>
        <taxon>Lachnospiraceae</taxon>
        <taxon>Eisenbergiella</taxon>
    </lineage>
</organism>
<feature type="domain" description="Nitroreductase" evidence="3">
    <location>
        <begin position="8"/>
        <end position="151"/>
    </location>
</feature>
<accession>A0A1E3AF46</accession>
<dbReference type="Proteomes" id="UP000094067">
    <property type="component" value="Unassembled WGS sequence"/>
</dbReference>
<reference evidence="4 5" key="1">
    <citation type="submission" date="2016-07" db="EMBL/GenBank/DDBJ databases">
        <title>Characterization of isolates of Eisenbergiella tayi derived from blood cultures, using whole genome sequencing.</title>
        <authorList>
            <person name="Burdz T."/>
            <person name="Wiebe D."/>
            <person name="Huynh C."/>
            <person name="Bernard K."/>
        </authorList>
    </citation>
    <scope>NUCLEOTIDE SEQUENCE [LARGE SCALE GENOMIC DNA]</scope>
    <source>
        <strain evidence="4 5">NML 110608</strain>
    </source>
</reference>
<evidence type="ECO:0000256" key="2">
    <source>
        <dbReference type="ARBA" id="ARBA00023002"/>
    </source>
</evidence>
<comment type="caution">
    <text evidence="4">The sequence shown here is derived from an EMBL/GenBank/DDBJ whole genome shotgun (WGS) entry which is preliminary data.</text>
</comment>
<dbReference type="GO" id="GO:0016491">
    <property type="term" value="F:oxidoreductase activity"/>
    <property type="evidence" value="ECO:0007669"/>
    <property type="project" value="UniProtKB-KW"/>
</dbReference>
<proteinExistence type="inferred from homology"/>
<protein>
    <submittedName>
        <fullName evidence="4">Malonic semialdehyde reductase</fullName>
    </submittedName>
</protein>
<dbReference type="EMBL" id="MCGH01000002">
    <property type="protein sequence ID" value="ODM07372.1"/>
    <property type="molecule type" value="Genomic_DNA"/>
</dbReference>
<dbReference type="AlphaFoldDB" id="A0A1E3AF46"/>
<dbReference type="CDD" id="cd02062">
    <property type="entry name" value="Nitro_FMN_reductase"/>
    <property type="match status" value="1"/>
</dbReference>
<sequence length="191" mass="21546">MELMELLTGRRTYRRFLQKEIEPCIIDEILHAARLASSAANKQPLSYVVIRNAQKVEEVFRCTKWAGYLPPEDGQPKEDEKPVLFIAVIENTDMNPNCDTDAGLAIGNMTLAAWNRGVGSCIIGACDKTKLSEMFGLTKDQKLHTVVAFGYPSHKSSISDAENPDEIKYFLDENRDYVVPKRKTEDVVTYL</sequence>
<dbReference type="Gene3D" id="3.40.109.10">
    <property type="entry name" value="NADH Oxidase"/>
    <property type="match status" value="1"/>
</dbReference>
<dbReference type="Pfam" id="PF00881">
    <property type="entry name" value="Nitroreductase"/>
    <property type="match status" value="1"/>
</dbReference>
<dbReference type="SUPFAM" id="SSF55469">
    <property type="entry name" value="FMN-dependent nitroreductase-like"/>
    <property type="match status" value="1"/>
</dbReference>